<dbReference type="GO" id="GO:0016787">
    <property type="term" value="F:hydrolase activity"/>
    <property type="evidence" value="ECO:0007669"/>
    <property type="project" value="UniProtKB-KW"/>
</dbReference>
<dbReference type="SUPFAM" id="SSF51556">
    <property type="entry name" value="Metallo-dependent hydrolases"/>
    <property type="match status" value="1"/>
</dbReference>
<evidence type="ECO:0000313" key="4">
    <source>
        <dbReference type="Proteomes" id="UP000199093"/>
    </source>
</evidence>
<sequence length="299" mass="33678">MQIVDAHQHFWDLARNYHPWLCDAEPIPFRYGDYSALRRSYLPADYRADAGRFEVVGSVYVEAEFDPGDPMGEVDWVTAVHDTSGLPSVIVAQAWLDRADCGEVLGAYGAHPLVRGIRHKPRAAATPDQARRGAEGSMDDPAWRAGYALLSAYGLSFDLQTPWWHLEAATDLARDFPQTQIILNHTGLPSDHDRAALHRWQEALQRLASCPNVAVKISGLGQPGQPWRAEDNRDIVLETIAAFSPERVMFASNFPVDSLVARFETIFEGFDTITRGFSETERSAMFRDTGRRIYRMEER</sequence>
<proteinExistence type="inferred from homology"/>
<dbReference type="InterPro" id="IPR052350">
    <property type="entry name" value="Metallo-dep_Lactonases"/>
</dbReference>
<dbReference type="RefSeq" id="WP_207543660.1">
    <property type="nucleotide sequence ID" value="NZ_FNEJ01000017.1"/>
</dbReference>
<dbReference type="InterPro" id="IPR006680">
    <property type="entry name" value="Amidohydro-rel"/>
</dbReference>
<organism evidence="3 4">
    <name type="scientific">Salipiger marinus</name>
    <dbReference type="NCBI Taxonomy" id="555512"/>
    <lineage>
        <taxon>Bacteria</taxon>
        <taxon>Pseudomonadati</taxon>
        <taxon>Pseudomonadota</taxon>
        <taxon>Alphaproteobacteria</taxon>
        <taxon>Rhodobacterales</taxon>
        <taxon>Roseobacteraceae</taxon>
        <taxon>Salipiger</taxon>
    </lineage>
</organism>
<dbReference type="PANTHER" id="PTHR43569:SF1">
    <property type="entry name" value="BLL3371 PROTEIN"/>
    <property type="match status" value="1"/>
</dbReference>
<evidence type="ECO:0000313" key="3">
    <source>
        <dbReference type="EMBL" id="SDJ08643.1"/>
    </source>
</evidence>
<evidence type="ECO:0000259" key="2">
    <source>
        <dbReference type="Pfam" id="PF04909"/>
    </source>
</evidence>
<reference evidence="4" key="1">
    <citation type="submission" date="2016-10" db="EMBL/GenBank/DDBJ databases">
        <authorList>
            <person name="Varghese N."/>
            <person name="Submissions S."/>
        </authorList>
    </citation>
    <scope>NUCLEOTIDE SEQUENCE [LARGE SCALE GENOMIC DNA]</scope>
    <source>
        <strain evidence="4">DSM 26424</strain>
    </source>
</reference>
<protein>
    <submittedName>
        <fullName evidence="3">Predicted metal-dependent hydrolase, TIM-barrel fold</fullName>
    </submittedName>
</protein>
<dbReference type="Pfam" id="PF04909">
    <property type="entry name" value="Amidohydro_2"/>
    <property type="match status" value="1"/>
</dbReference>
<name>A0A1G8QVH8_9RHOB</name>
<evidence type="ECO:0000256" key="1">
    <source>
        <dbReference type="ARBA" id="ARBA00038310"/>
    </source>
</evidence>
<accession>A0A1G8QVH8</accession>
<dbReference type="Gene3D" id="3.20.20.140">
    <property type="entry name" value="Metal-dependent hydrolases"/>
    <property type="match status" value="1"/>
</dbReference>
<dbReference type="PANTHER" id="PTHR43569">
    <property type="entry name" value="AMIDOHYDROLASE"/>
    <property type="match status" value="1"/>
</dbReference>
<keyword evidence="4" id="KW-1185">Reference proteome</keyword>
<keyword evidence="3" id="KW-0378">Hydrolase</keyword>
<dbReference type="Proteomes" id="UP000199093">
    <property type="component" value="Unassembled WGS sequence"/>
</dbReference>
<gene>
    <name evidence="3" type="ORF">SAMN04487993_101785</name>
</gene>
<feature type="domain" description="Amidohydrolase-related" evidence="2">
    <location>
        <begin position="4"/>
        <end position="295"/>
    </location>
</feature>
<dbReference type="EMBL" id="FNEJ01000017">
    <property type="protein sequence ID" value="SDJ08643.1"/>
    <property type="molecule type" value="Genomic_DNA"/>
</dbReference>
<dbReference type="AlphaFoldDB" id="A0A1G8QVH8"/>
<comment type="similarity">
    <text evidence="1">Belongs to the metallo-dependent hydrolases superfamily.</text>
</comment>
<dbReference type="InterPro" id="IPR032466">
    <property type="entry name" value="Metal_Hydrolase"/>
</dbReference>
<dbReference type="STRING" id="555512.SAMN04487993_101785"/>